<dbReference type="Pfam" id="PF00062">
    <property type="entry name" value="Lys"/>
    <property type="match status" value="1"/>
</dbReference>
<dbReference type="PROSITE" id="PS00128">
    <property type="entry name" value="GLYCOSYL_HYDROL_F22_1"/>
    <property type="match status" value="1"/>
</dbReference>
<evidence type="ECO:0000256" key="2">
    <source>
        <dbReference type="ARBA" id="ARBA00010532"/>
    </source>
</evidence>
<dbReference type="SUPFAM" id="SSF53955">
    <property type="entry name" value="Lysozyme-like"/>
    <property type="match status" value="1"/>
</dbReference>
<dbReference type="GO" id="GO:0005044">
    <property type="term" value="F:scavenger receptor activity"/>
    <property type="evidence" value="ECO:0007669"/>
    <property type="project" value="TreeGrafter"/>
</dbReference>
<evidence type="ECO:0000256" key="15">
    <source>
        <dbReference type="SAM" id="MobiDB-lite"/>
    </source>
</evidence>
<feature type="compositionally biased region" description="Polar residues" evidence="15">
    <location>
        <begin position="834"/>
        <end position="845"/>
    </location>
</feature>
<feature type="region of interest" description="Disordered" evidence="15">
    <location>
        <begin position="895"/>
        <end position="953"/>
    </location>
</feature>
<name>A0AAV1K0U9_9NEOP</name>
<protein>
    <recommendedName>
        <fullName evidence="3">Lysozyme</fullName>
    </recommendedName>
    <alternativeName>
        <fullName evidence="13">1,4-beta-N-acetylmuramidase</fullName>
    </alternativeName>
    <alternativeName>
        <fullName evidence="14">Sensory neuron membrane protein 2</fullName>
    </alternativeName>
</protein>
<keyword evidence="9 16" id="KW-0472">Membrane</keyword>
<feature type="compositionally biased region" description="Polar residues" evidence="15">
    <location>
        <begin position="922"/>
        <end position="953"/>
    </location>
</feature>
<reference evidence="18 19" key="1">
    <citation type="submission" date="2023-11" db="EMBL/GenBank/DDBJ databases">
        <authorList>
            <person name="Okamura Y."/>
        </authorList>
    </citation>
    <scope>NUCLEOTIDE SEQUENCE [LARGE SCALE GENOMIC DNA]</scope>
</reference>
<evidence type="ECO:0000313" key="19">
    <source>
        <dbReference type="Proteomes" id="UP001497472"/>
    </source>
</evidence>
<feature type="compositionally biased region" description="Polar residues" evidence="15">
    <location>
        <begin position="861"/>
        <end position="872"/>
    </location>
</feature>
<dbReference type="Gene3D" id="1.10.530.10">
    <property type="match status" value="1"/>
</dbReference>
<proteinExistence type="inferred from homology"/>
<evidence type="ECO:0000256" key="1">
    <source>
        <dbReference type="ARBA" id="ARBA00004236"/>
    </source>
</evidence>
<evidence type="ECO:0000259" key="17">
    <source>
        <dbReference type="PROSITE" id="PS00128"/>
    </source>
</evidence>
<evidence type="ECO:0000256" key="9">
    <source>
        <dbReference type="ARBA" id="ARBA00023136"/>
    </source>
</evidence>
<evidence type="ECO:0000256" key="16">
    <source>
        <dbReference type="SAM" id="Phobius"/>
    </source>
</evidence>
<keyword evidence="12" id="KW-0325">Glycoprotein</keyword>
<organism evidence="18 19">
    <name type="scientific">Leptosia nina</name>
    <dbReference type="NCBI Taxonomy" id="320188"/>
    <lineage>
        <taxon>Eukaryota</taxon>
        <taxon>Metazoa</taxon>
        <taxon>Ecdysozoa</taxon>
        <taxon>Arthropoda</taxon>
        <taxon>Hexapoda</taxon>
        <taxon>Insecta</taxon>
        <taxon>Pterygota</taxon>
        <taxon>Neoptera</taxon>
        <taxon>Endopterygota</taxon>
        <taxon>Lepidoptera</taxon>
        <taxon>Glossata</taxon>
        <taxon>Ditrysia</taxon>
        <taxon>Papilionoidea</taxon>
        <taxon>Pieridae</taxon>
        <taxon>Pierinae</taxon>
        <taxon>Leptosia</taxon>
    </lineage>
</organism>
<accession>A0AAV1K0U9</accession>
<evidence type="ECO:0000256" key="12">
    <source>
        <dbReference type="ARBA" id="ARBA00023180"/>
    </source>
</evidence>
<feature type="region of interest" description="Disordered" evidence="15">
    <location>
        <begin position="829"/>
        <end position="872"/>
    </location>
</feature>
<dbReference type="CDD" id="cd16899">
    <property type="entry name" value="LYZ_C_invert"/>
    <property type="match status" value="1"/>
</dbReference>
<evidence type="ECO:0000256" key="8">
    <source>
        <dbReference type="ARBA" id="ARBA00022989"/>
    </source>
</evidence>
<dbReference type="InterPro" id="IPR019799">
    <property type="entry name" value="Glyco_hydro_22_CS"/>
</dbReference>
<evidence type="ECO:0000256" key="3">
    <source>
        <dbReference type="ARBA" id="ARBA00020438"/>
    </source>
</evidence>
<feature type="transmembrane region" description="Helical" evidence="16">
    <location>
        <begin position="7"/>
        <end position="30"/>
    </location>
</feature>
<evidence type="ECO:0000256" key="14">
    <source>
        <dbReference type="ARBA" id="ARBA00040645"/>
    </source>
</evidence>
<evidence type="ECO:0000313" key="18">
    <source>
        <dbReference type="EMBL" id="CAK1554759.1"/>
    </source>
</evidence>
<feature type="compositionally biased region" description="Polar residues" evidence="15">
    <location>
        <begin position="895"/>
        <end position="915"/>
    </location>
</feature>
<evidence type="ECO:0000256" key="4">
    <source>
        <dbReference type="ARBA" id="ARBA00022475"/>
    </source>
</evidence>
<keyword evidence="4" id="KW-1003">Cell membrane</keyword>
<dbReference type="GO" id="GO:0005737">
    <property type="term" value="C:cytoplasm"/>
    <property type="evidence" value="ECO:0007669"/>
    <property type="project" value="TreeGrafter"/>
</dbReference>
<keyword evidence="11" id="KW-0675">Receptor</keyword>
<keyword evidence="19" id="KW-1185">Reference proteome</keyword>
<feature type="compositionally biased region" description="Basic and acidic residues" evidence="15">
    <location>
        <begin position="778"/>
        <end position="787"/>
    </location>
</feature>
<sequence length="1017" mass="114183">MCSKLTCGIITAVVGLILVVVTCIISFVLVPNLVESIILDEVALANDTEAMQRFQEIPFPLHFKVRVFNITNPVEVRAGAVPDVTEMGPYVYKLFNTREIENFDGDIVKYRIRNVFEFDANASYPYTEDDMVTVVNVPYHGILQMAEKLFPFLMGALSLGMSGVFGANNDPIMTVRVGDFLFDGIPICKDAGLLGGIACTQIRSIGANVKNLVELEDGSLVFTILNYKNNTPTELYEVHRGIEDHTKLGLINLFNGSTFIDNWVHQENDNGTWPGICNMVNGTDSAIYAPFVNRDESVFALNLDICRSVQLKYQYDTEYDGIPVARFAVNEWFLDNHEGCFCLNVTGGITQENGCLYPGAMELYSCVDEPICHCSKMQGSLLLQLSIPLTYGPVMDWWRARGGRSLVKKRAHAFDAQTQIEMFGVALLTSALFALAGARIYERCELARDLHRLGVRKDNIATWVCIAFHESRFDTAARNPNSGDHGLLQISELYWCGPGKACGAPCSAFRDDDIADDVECALQIHEEHTRLQGDGFLAWVVYPHYCKHNAKKYLADCDGSFKETPYKLEDRGRTFKWQNAALNNNAAVPLYKKYPNIDDLKPPSVPINVLLRGIYDANVEDHVKQVTVDVIDTNVNKKHPFEWLNTKLLKTDIVDLTHFKINNIDDLKPPVVGNGNPIEYSTPTTTTTIRTTTVDPELIGIKPPNPRRIETNQFRRRMMSFKNNYVENNDKKNDINESGEPNKTTTIDKSSTTIFTNITKPEMIPVFSFKIRETGSQEKIKNIKDETSSSPNTNFTSETPYLTSKRYYAQNNISTTPSPVNDLLHEQKLKSQEEGSTAKPQSSGPQKVGRKMKFDIDSNKSDVSTTKAQIMSTTVSPTRTTFLNRRRFSYTPQYMESTTNRSTVTRSWNQQTRLTSPLPKTEGTTTRPRMSSPTQRNSFSAQTPATTEKSGIKTSTQSIFDLYLNPTKRPNIVFHFPEFKESPYKIRIFAGGTTTHAPLLTNSRSSDLPKKSNQTSS</sequence>
<dbReference type="GO" id="GO:0005886">
    <property type="term" value="C:plasma membrane"/>
    <property type="evidence" value="ECO:0007669"/>
    <property type="project" value="UniProtKB-SubCell"/>
</dbReference>
<dbReference type="EMBL" id="CAVLEF010000279">
    <property type="protein sequence ID" value="CAK1554759.1"/>
    <property type="molecule type" value="Genomic_DNA"/>
</dbReference>
<dbReference type="Pfam" id="PF01130">
    <property type="entry name" value="CD36"/>
    <property type="match status" value="1"/>
</dbReference>
<dbReference type="InterPro" id="IPR002159">
    <property type="entry name" value="CD36_fam"/>
</dbReference>
<feature type="compositionally biased region" description="Polar residues" evidence="15">
    <location>
        <begin position="788"/>
        <end position="801"/>
    </location>
</feature>
<gene>
    <name evidence="18" type="ORF">LNINA_LOCUS13631</name>
</gene>
<dbReference type="GO" id="GO:0007608">
    <property type="term" value="P:sensory perception of smell"/>
    <property type="evidence" value="ECO:0007669"/>
    <property type="project" value="UniProtKB-KW"/>
</dbReference>
<dbReference type="PROSITE" id="PS51348">
    <property type="entry name" value="GLYCOSYL_HYDROL_F22_2"/>
    <property type="match status" value="1"/>
</dbReference>
<dbReference type="SMART" id="SM00263">
    <property type="entry name" value="LYZ1"/>
    <property type="match status" value="1"/>
</dbReference>
<feature type="region of interest" description="Disordered" evidence="15">
    <location>
        <begin position="997"/>
        <end position="1017"/>
    </location>
</feature>
<evidence type="ECO:0000256" key="5">
    <source>
        <dbReference type="ARBA" id="ARBA00022606"/>
    </source>
</evidence>
<dbReference type="PANTHER" id="PTHR11923:SF109">
    <property type="entry name" value="SENSORY NEURON MEMBRANE PROTEIN 2"/>
    <property type="match status" value="1"/>
</dbReference>
<keyword evidence="6 16" id="KW-0812">Transmembrane</keyword>
<keyword evidence="10" id="KW-1015">Disulfide bond</keyword>
<evidence type="ECO:0000256" key="11">
    <source>
        <dbReference type="ARBA" id="ARBA00023170"/>
    </source>
</evidence>
<feature type="region of interest" description="Disordered" evidence="15">
    <location>
        <begin position="778"/>
        <end position="801"/>
    </location>
</feature>
<dbReference type="PANTHER" id="PTHR11923">
    <property type="entry name" value="SCAVENGER RECEPTOR CLASS B TYPE-1 SR-B1"/>
    <property type="match status" value="1"/>
</dbReference>
<evidence type="ECO:0000256" key="7">
    <source>
        <dbReference type="ARBA" id="ARBA00022725"/>
    </source>
</evidence>
<comment type="similarity">
    <text evidence="2">Belongs to the CD36 family.</text>
</comment>
<feature type="domain" description="Glycosyl hydrolases family 22 (GH22)" evidence="17">
    <location>
        <begin position="502"/>
        <end position="520"/>
    </location>
</feature>
<comment type="subcellular location">
    <subcellularLocation>
        <location evidence="1">Cell membrane</location>
    </subcellularLocation>
</comment>
<dbReference type="AlphaFoldDB" id="A0AAV1K0U9"/>
<feature type="region of interest" description="Disordered" evidence="15">
    <location>
        <begin position="726"/>
        <end position="748"/>
    </location>
</feature>
<evidence type="ECO:0000256" key="6">
    <source>
        <dbReference type="ARBA" id="ARBA00022692"/>
    </source>
</evidence>
<evidence type="ECO:0000256" key="13">
    <source>
        <dbReference type="ARBA" id="ARBA00031262"/>
    </source>
</evidence>
<dbReference type="InterPro" id="IPR023346">
    <property type="entry name" value="Lysozyme-like_dom_sf"/>
</dbReference>
<dbReference type="InterPro" id="IPR001916">
    <property type="entry name" value="Glyco_hydro_22"/>
</dbReference>
<keyword evidence="8 16" id="KW-1133">Transmembrane helix</keyword>
<keyword evidence="5" id="KW-0716">Sensory transduction</keyword>
<dbReference type="PRINTS" id="PR01609">
    <property type="entry name" value="CD36FAMILY"/>
</dbReference>
<comment type="caution">
    <text evidence="18">The sequence shown here is derived from an EMBL/GenBank/DDBJ whole genome shotgun (WGS) entry which is preliminary data.</text>
</comment>
<dbReference type="Proteomes" id="UP001497472">
    <property type="component" value="Unassembled WGS sequence"/>
</dbReference>
<keyword evidence="7" id="KW-0552">Olfaction</keyword>
<evidence type="ECO:0000256" key="10">
    <source>
        <dbReference type="ARBA" id="ARBA00023157"/>
    </source>
</evidence>